<accession>A0A8X6S6T8</accession>
<dbReference type="EMBL" id="BMAU01021255">
    <property type="protein sequence ID" value="GFY05715.1"/>
    <property type="molecule type" value="Genomic_DNA"/>
</dbReference>
<name>A0A8X6S6T8_TRICX</name>
<gene>
    <name evidence="1" type="ORF">TNCV_4403821</name>
</gene>
<evidence type="ECO:0000313" key="2">
    <source>
        <dbReference type="Proteomes" id="UP000887159"/>
    </source>
</evidence>
<reference evidence="1" key="1">
    <citation type="submission" date="2020-08" db="EMBL/GenBank/DDBJ databases">
        <title>Multicomponent nature underlies the extraordinary mechanical properties of spider dragline silk.</title>
        <authorList>
            <person name="Kono N."/>
            <person name="Nakamura H."/>
            <person name="Mori M."/>
            <person name="Yoshida Y."/>
            <person name="Ohtoshi R."/>
            <person name="Malay A.D."/>
            <person name="Moran D.A.P."/>
            <person name="Tomita M."/>
            <person name="Numata K."/>
            <person name="Arakawa K."/>
        </authorList>
    </citation>
    <scope>NUCLEOTIDE SEQUENCE</scope>
</reference>
<sequence>MLIVIAGSESLEYEESANMSSLYLDCLKIIFLLLVFIQRPRAWLLNHLTPSLPVPTEDVSRVFNESSALEQVVVIHPGMTVEWAGFVSSQAGAGILPGNHVLDGESGQRPRARTYSGQGFP</sequence>
<organism evidence="1 2">
    <name type="scientific">Trichonephila clavipes</name>
    <name type="common">Golden silk orbweaver</name>
    <name type="synonym">Nephila clavipes</name>
    <dbReference type="NCBI Taxonomy" id="2585209"/>
    <lineage>
        <taxon>Eukaryota</taxon>
        <taxon>Metazoa</taxon>
        <taxon>Ecdysozoa</taxon>
        <taxon>Arthropoda</taxon>
        <taxon>Chelicerata</taxon>
        <taxon>Arachnida</taxon>
        <taxon>Araneae</taxon>
        <taxon>Araneomorphae</taxon>
        <taxon>Entelegynae</taxon>
        <taxon>Araneoidea</taxon>
        <taxon>Nephilidae</taxon>
        <taxon>Trichonephila</taxon>
    </lineage>
</organism>
<dbReference type="Proteomes" id="UP000887159">
    <property type="component" value="Unassembled WGS sequence"/>
</dbReference>
<comment type="caution">
    <text evidence="1">The sequence shown here is derived from an EMBL/GenBank/DDBJ whole genome shotgun (WGS) entry which is preliminary data.</text>
</comment>
<dbReference type="AlphaFoldDB" id="A0A8X6S6T8"/>
<protein>
    <submittedName>
        <fullName evidence="1">Uncharacterized protein</fullName>
    </submittedName>
</protein>
<proteinExistence type="predicted"/>
<evidence type="ECO:0000313" key="1">
    <source>
        <dbReference type="EMBL" id="GFY05715.1"/>
    </source>
</evidence>
<keyword evidence="2" id="KW-1185">Reference proteome</keyword>